<evidence type="ECO:0000256" key="1">
    <source>
        <dbReference type="SAM" id="MobiDB-lite"/>
    </source>
</evidence>
<dbReference type="Pfam" id="PF26526">
    <property type="entry name" value="DUF8175"/>
    <property type="match status" value="1"/>
</dbReference>
<geneLocation type="plasmid" evidence="4">
    <name>pSI-1</name>
</geneLocation>
<evidence type="ECO:0000313" key="4">
    <source>
        <dbReference type="EMBL" id="ABR66969.1"/>
    </source>
</evidence>
<keyword evidence="2" id="KW-1133">Transmembrane helix</keyword>
<organism evidence="4">
    <name type="scientific">Arthrobacter sp. AK-1</name>
    <dbReference type="NCBI Taxonomy" id="415095"/>
    <lineage>
        <taxon>Bacteria</taxon>
        <taxon>Bacillati</taxon>
        <taxon>Actinomycetota</taxon>
        <taxon>Actinomycetes</taxon>
        <taxon>Micrococcales</taxon>
        <taxon>Micrococcaceae</taxon>
        <taxon>Arthrobacter</taxon>
    </lineage>
</organism>
<dbReference type="AlphaFoldDB" id="A6YFG6"/>
<protein>
    <recommendedName>
        <fullName evidence="3">DUF8175 domain-containing protein</fullName>
    </recommendedName>
</protein>
<feature type="region of interest" description="Disordered" evidence="1">
    <location>
        <begin position="45"/>
        <end position="69"/>
    </location>
</feature>
<reference evidence="4" key="1">
    <citation type="submission" date="2007-03" db="EMBL/GenBank/DDBJ databases">
        <authorList>
            <person name="Jerke K.H."/>
            <person name="Nakatsu C.H."/>
            <person name="Konopka A.E."/>
        </authorList>
    </citation>
    <scope>NUCLEOTIDE SEQUENCE</scope>
    <source>
        <strain evidence="4">AK-1</strain>
        <plasmid evidence="4">pSI-1</plasmid>
    </source>
</reference>
<reference evidence="4" key="2">
    <citation type="journal article" date="2008" name="Plasmid">
        <title>Comparative analysis of eight Arthrobacter plasmids.</title>
        <authorList>
            <person name="Jerke K."/>
            <person name="Nakatsu C.H."/>
            <person name="Beasley F."/>
            <person name="Konopka A."/>
        </authorList>
    </citation>
    <scope>NUCLEOTIDE SEQUENCE</scope>
    <source>
        <strain evidence="4">AK-1</strain>
        <plasmid evidence="4">pSI-1</plasmid>
    </source>
</reference>
<proteinExistence type="predicted"/>
<dbReference type="EMBL" id="EF495211">
    <property type="protein sequence ID" value="ABR66969.1"/>
    <property type="molecule type" value="Genomic_DNA"/>
</dbReference>
<keyword evidence="2" id="KW-0472">Membrane</keyword>
<keyword evidence="4" id="KW-0614">Plasmid</keyword>
<dbReference type="RefSeq" id="WP_012311501.1">
    <property type="nucleotide sequence ID" value="NC_010494.1"/>
</dbReference>
<keyword evidence="2" id="KW-0812">Transmembrane</keyword>
<dbReference type="InterPro" id="IPR058488">
    <property type="entry name" value="DUF8175"/>
</dbReference>
<feature type="transmembrane region" description="Helical" evidence="2">
    <location>
        <begin position="20"/>
        <end position="39"/>
    </location>
</feature>
<evidence type="ECO:0000256" key="2">
    <source>
        <dbReference type="SAM" id="Phobius"/>
    </source>
</evidence>
<accession>A6YFG6</accession>
<evidence type="ECO:0000259" key="3">
    <source>
        <dbReference type="Pfam" id="PF26526"/>
    </source>
</evidence>
<feature type="compositionally biased region" description="Polar residues" evidence="1">
    <location>
        <begin position="53"/>
        <end position="65"/>
    </location>
</feature>
<feature type="domain" description="DUF8175" evidence="3">
    <location>
        <begin position="56"/>
        <end position="245"/>
    </location>
</feature>
<name>A6YFG6_9MICC</name>
<sequence>MSESTQNTTEQNPFTKPGFIISAALVVALIAAVIVIFMIPKGDGDAQPGPAPSVNSSAPDSTMAGSESVCGLKASSETALGRAPQTEWALVGKIAAPNDPQSYGPGVEEQDGFRYCYAQSPTGALYAAANLIAMTSAGNPDLTAKVTEKLLVPGPGRDAAMKDAATTSSSSNSAATSVQFRGFVLKSYSPEKANVDVAMEGSNGVLGHAVLPMEWIDGDWKLAVADSGEMVNDFSQVRDLSGFIPWSGV</sequence>